<keyword evidence="3 7" id="KW-0812">Transmembrane</keyword>
<dbReference type="Proteomes" id="UP000011728">
    <property type="component" value="Chromosome"/>
</dbReference>
<accession>M1MIE1</accession>
<protein>
    <submittedName>
        <fullName evidence="9">Lysine-specific permease LysP</fullName>
    </submittedName>
</protein>
<feature type="transmembrane region" description="Helical" evidence="7">
    <location>
        <begin position="155"/>
        <end position="177"/>
    </location>
</feature>
<evidence type="ECO:0000256" key="4">
    <source>
        <dbReference type="ARBA" id="ARBA00022970"/>
    </source>
</evidence>
<dbReference type="GO" id="GO:0016020">
    <property type="term" value="C:membrane"/>
    <property type="evidence" value="ECO:0007669"/>
    <property type="project" value="UniProtKB-SubCell"/>
</dbReference>
<dbReference type="PROSITE" id="PS00218">
    <property type="entry name" value="AMINO_ACID_PERMEASE_1"/>
    <property type="match status" value="1"/>
</dbReference>
<feature type="transmembrane region" description="Helical" evidence="7">
    <location>
        <begin position="435"/>
        <end position="453"/>
    </location>
</feature>
<dbReference type="EMBL" id="CP004121">
    <property type="protein sequence ID" value="AGF54641.1"/>
    <property type="molecule type" value="Genomic_DNA"/>
</dbReference>
<dbReference type="PIRSF" id="PIRSF006060">
    <property type="entry name" value="AA_transporter"/>
    <property type="match status" value="1"/>
</dbReference>
<evidence type="ECO:0000256" key="6">
    <source>
        <dbReference type="ARBA" id="ARBA00023136"/>
    </source>
</evidence>
<feature type="transmembrane region" description="Helical" evidence="7">
    <location>
        <begin position="16"/>
        <end position="35"/>
    </location>
</feature>
<keyword evidence="5 7" id="KW-1133">Transmembrane helix</keyword>
<evidence type="ECO:0000259" key="8">
    <source>
        <dbReference type="Pfam" id="PF00324"/>
    </source>
</evidence>
<keyword evidence="10" id="KW-1185">Reference proteome</keyword>
<feature type="transmembrane region" description="Helical" evidence="7">
    <location>
        <begin position="401"/>
        <end position="423"/>
    </location>
</feature>
<sequence length="499" mass="54105">MDEKNNELKRGLKARHLNMIALGGSIGTGIFVAMGDTLNQAGPGGALLAYGLIGIMVYFLITSLGEMATHMPISGSFSTYATKFIDPALGFALGWNYWYNWAITVAAEMVAGSLIMKYWFPNVSGFVWSIMFLIIIVGLNILSSKAYGESEYWFAGIKVVTVIVFLIIGILMIVGIMGGSEIGFHNYVVEDGPFHGGIKSIFAIFLIAGFSFQGTELIGVAAGESENPEKTIPKAIKSIFWRILIFYLGTIIILGAIIPFTEASVDTSPFTMVFERAGVAGAASLMNAIILTSVLSAGNSGMYASTRMLFSMAKEGMAPKLFAKTNKRGVPINALILTTIVASACFLTGIFAESTVYVWIVAASGLAGFIAWVGIAVCHYRFRKAFIHQGKDLGTLKYKAMWYPFGPILALLMCIIIIVGQGYSCIKPDGVDWQGLIASYIGIPLFVGLYAWYKIKYKTKVIPLDEVDLSYNDNTSASDNSSKEVNDETLLSNTSFDLN</sequence>
<feature type="transmembrane region" description="Helical" evidence="7">
    <location>
        <begin position="98"/>
        <end position="120"/>
    </location>
</feature>
<dbReference type="STRING" id="36745.CLSAP_09020"/>
<dbReference type="PANTHER" id="PTHR43341:SF1">
    <property type="entry name" value="GENERAL AMINO-ACID PERMEASE GAP1"/>
    <property type="match status" value="1"/>
</dbReference>
<evidence type="ECO:0000256" key="5">
    <source>
        <dbReference type="ARBA" id="ARBA00022989"/>
    </source>
</evidence>
<reference evidence="9 10" key="1">
    <citation type="submission" date="2013-02" db="EMBL/GenBank/DDBJ databases">
        <title>Genome sequence of Clostridium saccharoperbutylacetonicum N1-4(HMT).</title>
        <authorList>
            <person name="Poehlein A."/>
            <person name="Daniel R."/>
        </authorList>
    </citation>
    <scope>NUCLEOTIDE SEQUENCE [LARGE SCALE GENOMIC DNA]</scope>
    <source>
        <strain evidence="10">N1-4(HMT)</strain>
    </source>
</reference>
<dbReference type="Pfam" id="PF00324">
    <property type="entry name" value="AA_permease"/>
    <property type="match status" value="1"/>
</dbReference>
<dbReference type="PANTHER" id="PTHR43341">
    <property type="entry name" value="AMINO ACID PERMEASE"/>
    <property type="match status" value="1"/>
</dbReference>
<dbReference type="RefSeq" id="WP_015390967.1">
    <property type="nucleotide sequence ID" value="NC_020291.1"/>
</dbReference>
<gene>
    <name evidence="9" type="primary">lysP1</name>
    <name evidence="9" type="ORF">Cspa_c08640</name>
</gene>
<evidence type="ECO:0000256" key="3">
    <source>
        <dbReference type="ARBA" id="ARBA00022692"/>
    </source>
</evidence>
<dbReference type="GO" id="GO:0015171">
    <property type="term" value="F:amino acid transmembrane transporter activity"/>
    <property type="evidence" value="ECO:0007669"/>
    <property type="project" value="TreeGrafter"/>
</dbReference>
<feature type="transmembrane region" description="Helical" evidence="7">
    <location>
        <begin position="197"/>
        <end position="218"/>
    </location>
</feature>
<feature type="transmembrane region" description="Helical" evidence="7">
    <location>
        <begin position="280"/>
        <end position="304"/>
    </location>
</feature>
<evidence type="ECO:0000313" key="9">
    <source>
        <dbReference type="EMBL" id="AGF54641.1"/>
    </source>
</evidence>
<evidence type="ECO:0000256" key="7">
    <source>
        <dbReference type="SAM" id="Phobius"/>
    </source>
</evidence>
<evidence type="ECO:0000256" key="2">
    <source>
        <dbReference type="ARBA" id="ARBA00022448"/>
    </source>
</evidence>
<name>M1MIE1_9CLOT</name>
<evidence type="ECO:0000313" key="10">
    <source>
        <dbReference type="Proteomes" id="UP000011728"/>
    </source>
</evidence>
<dbReference type="OrthoDB" id="9780162at2"/>
<feature type="transmembrane region" description="Helical" evidence="7">
    <location>
        <begin position="357"/>
        <end position="380"/>
    </location>
</feature>
<dbReference type="KEGG" id="csr:Cspa_c08640"/>
<organism evidence="9 10">
    <name type="scientific">Clostridium saccharoperbutylacetonicum N1-4(HMT)</name>
    <dbReference type="NCBI Taxonomy" id="931276"/>
    <lineage>
        <taxon>Bacteria</taxon>
        <taxon>Bacillati</taxon>
        <taxon>Bacillota</taxon>
        <taxon>Clostridia</taxon>
        <taxon>Eubacteriales</taxon>
        <taxon>Clostridiaceae</taxon>
        <taxon>Clostridium</taxon>
    </lineage>
</organism>
<dbReference type="AlphaFoldDB" id="M1MIE1"/>
<evidence type="ECO:0000256" key="1">
    <source>
        <dbReference type="ARBA" id="ARBA00004141"/>
    </source>
</evidence>
<dbReference type="eggNOG" id="COG0833">
    <property type="taxonomic scope" value="Bacteria"/>
</dbReference>
<feature type="transmembrane region" description="Helical" evidence="7">
    <location>
        <begin position="41"/>
        <end position="61"/>
    </location>
</feature>
<dbReference type="Gene3D" id="1.20.1740.10">
    <property type="entry name" value="Amino acid/polyamine transporter I"/>
    <property type="match status" value="1"/>
</dbReference>
<dbReference type="InterPro" id="IPR004841">
    <property type="entry name" value="AA-permease/SLC12A_dom"/>
</dbReference>
<keyword evidence="4" id="KW-0029">Amino-acid transport</keyword>
<feature type="domain" description="Amino acid permease/ SLC12A" evidence="8">
    <location>
        <begin position="16"/>
        <end position="460"/>
    </location>
</feature>
<proteinExistence type="predicted"/>
<comment type="subcellular location">
    <subcellularLocation>
        <location evidence="1">Membrane</location>
        <topology evidence="1">Multi-pass membrane protein</topology>
    </subcellularLocation>
</comment>
<dbReference type="InterPro" id="IPR050524">
    <property type="entry name" value="APC_YAT"/>
</dbReference>
<dbReference type="PATRIC" id="fig|931276.5.peg.820"/>
<feature type="transmembrane region" description="Helical" evidence="7">
    <location>
        <begin position="239"/>
        <end position="260"/>
    </location>
</feature>
<dbReference type="InterPro" id="IPR004840">
    <property type="entry name" value="Amino_acid_permease_CS"/>
</dbReference>
<keyword evidence="6 7" id="KW-0472">Membrane</keyword>
<feature type="transmembrane region" description="Helical" evidence="7">
    <location>
        <begin position="330"/>
        <end position="351"/>
    </location>
</feature>
<keyword evidence="2" id="KW-0813">Transport</keyword>
<dbReference type="HOGENOM" id="CLU_007946_12_1_9"/>
<dbReference type="FunFam" id="1.20.1740.10:FF:000001">
    <property type="entry name" value="Amino acid permease"/>
    <property type="match status" value="1"/>
</dbReference>
<feature type="transmembrane region" description="Helical" evidence="7">
    <location>
        <begin position="126"/>
        <end position="143"/>
    </location>
</feature>